<dbReference type="InterPro" id="IPR029052">
    <property type="entry name" value="Metallo-depent_PP-like"/>
</dbReference>
<keyword evidence="2" id="KW-0812">Transmembrane</keyword>
<evidence type="ECO:0000256" key="1">
    <source>
        <dbReference type="SAM" id="MobiDB-lite"/>
    </source>
</evidence>
<gene>
    <name evidence="4" type="ORF">CHLRE_12g525550v5</name>
</gene>
<reference evidence="4 5" key="1">
    <citation type="journal article" date="2007" name="Science">
        <title>The Chlamydomonas genome reveals the evolution of key animal and plant functions.</title>
        <authorList>
            <person name="Merchant S.S."/>
            <person name="Prochnik S.E."/>
            <person name="Vallon O."/>
            <person name="Harris E.H."/>
            <person name="Karpowicz S.J."/>
            <person name="Witman G.B."/>
            <person name="Terry A."/>
            <person name="Salamov A."/>
            <person name="Fritz-Laylin L.K."/>
            <person name="Marechal-Drouard L."/>
            <person name="Marshall W.F."/>
            <person name="Qu L.H."/>
            <person name="Nelson D.R."/>
            <person name="Sanderfoot A.A."/>
            <person name="Spalding M.H."/>
            <person name="Kapitonov V.V."/>
            <person name="Ren Q."/>
            <person name="Ferris P."/>
            <person name="Lindquist E."/>
            <person name="Shapiro H."/>
            <person name="Lucas S.M."/>
            <person name="Grimwood J."/>
            <person name="Schmutz J."/>
            <person name="Cardol P."/>
            <person name="Cerutti H."/>
            <person name="Chanfreau G."/>
            <person name="Chen C.L."/>
            <person name="Cognat V."/>
            <person name="Croft M.T."/>
            <person name="Dent R."/>
            <person name="Dutcher S."/>
            <person name="Fernandez E."/>
            <person name="Fukuzawa H."/>
            <person name="Gonzalez-Ballester D."/>
            <person name="Gonzalez-Halphen D."/>
            <person name="Hallmann A."/>
            <person name="Hanikenne M."/>
            <person name="Hippler M."/>
            <person name="Inwood W."/>
            <person name="Jabbari K."/>
            <person name="Kalanon M."/>
            <person name="Kuras R."/>
            <person name="Lefebvre P.A."/>
            <person name="Lemaire S.D."/>
            <person name="Lobanov A.V."/>
            <person name="Lohr M."/>
            <person name="Manuell A."/>
            <person name="Meier I."/>
            <person name="Mets L."/>
            <person name="Mittag M."/>
            <person name="Mittelmeier T."/>
            <person name="Moroney J.V."/>
            <person name="Moseley J."/>
            <person name="Napoli C."/>
            <person name="Nedelcu A.M."/>
            <person name="Niyogi K."/>
            <person name="Novoselov S.V."/>
            <person name="Paulsen I.T."/>
            <person name="Pazour G."/>
            <person name="Purton S."/>
            <person name="Ral J.P."/>
            <person name="Riano-Pachon D.M."/>
            <person name="Riekhof W."/>
            <person name="Rymarquis L."/>
            <person name="Schroda M."/>
            <person name="Stern D."/>
            <person name="Umen J."/>
            <person name="Willows R."/>
            <person name="Wilson N."/>
            <person name="Zimmer S.L."/>
            <person name="Allmer J."/>
            <person name="Balk J."/>
            <person name="Bisova K."/>
            <person name="Chen C.J."/>
            <person name="Elias M."/>
            <person name="Gendler K."/>
            <person name="Hauser C."/>
            <person name="Lamb M.R."/>
            <person name="Ledford H."/>
            <person name="Long J.C."/>
            <person name="Minagawa J."/>
            <person name="Page M.D."/>
            <person name="Pan J."/>
            <person name="Pootakham W."/>
            <person name="Roje S."/>
            <person name="Rose A."/>
            <person name="Stahlberg E."/>
            <person name="Terauchi A.M."/>
            <person name="Yang P."/>
            <person name="Ball S."/>
            <person name="Bowler C."/>
            <person name="Dieckmann C.L."/>
            <person name="Gladyshev V.N."/>
            <person name="Green P."/>
            <person name="Jorgensen R."/>
            <person name="Mayfield S."/>
            <person name="Mueller-Roeber B."/>
            <person name="Rajamani S."/>
            <person name="Sayre R.T."/>
            <person name="Brokstein P."/>
            <person name="Dubchak I."/>
            <person name="Goodstein D."/>
            <person name="Hornick L."/>
            <person name="Huang Y.W."/>
            <person name="Jhaveri J."/>
            <person name="Luo Y."/>
            <person name="Martinez D."/>
            <person name="Ngau W.C."/>
            <person name="Otillar B."/>
            <person name="Poliakov A."/>
            <person name="Porter A."/>
            <person name="Szajkowski L."/>
            <person name="Werner G."/>
            <person name="Zhou K."/>
            <person name="Grigoriev I.V."/>
            <person name="Rokhsar D.S."/>
            <person name="Grossman A.R."/>
        </authorList>
    </citation>
    <scope>NUCLEOTIDE SEQUENCE [LARGE SCALE GENOMIC DNA]</scope>
    <source>
        <strain evidence="5">CC-503</strain>
    </source>
</reference>
<dbReference type="InParanoid" id="A0A2K3D4E5"/>
<name>A0A2K3D4E5_CHLRE</name>
<evidence type="ECO:0000313" key="5">
    <source>
        <dbReference type="Proteomes" id="UP000006906"/>
    </source>
</evidence>
<keyword evidence="5" id="KW-1185">Reference proteome</keyword>
<dbReference type="PANTHER" id="PTHR12905:SF0">
    <property type="entry name" value="CALCINEURIN-LIKE PHOSPHOESTERASE DOMAIN-CONTAINING PROTEIN"/>
    <property type="match status" value="1"/>
</dbReference>
<dbReference type="ExpressionAtlas" id="A0A2K3D4E5">
    <property type="expression patterns" value="baseline and differential"/>
</dbReference>
<dbReference type="EMBL" id="CM008973">
    <property type="protein sequence ID" value="PNW75397.1"/>
    <property type="molecule type" value="Genomic_DNA"/>
</dbReference>
<dbReference type="KEGG" id="cre:CHLRE_12g525550v5"/>
<feature type="transmembrane region" description="Helical" evidence="2">
    <location>
        <begin position="7"/>
        <end position="25"/>
    </location>
</feature>
<dbReference type="RefSeq" id="XP_042918548.1">
    <property type="nucleotide sequence ID" value="XM_043068453.1"/>
</dbReference>
<feature type="domain" description="Calcineurin-like phosphoesterase" evidence="3">
    <location>
        <begin position="129"/>
        <end position="305"/>
    </location>
</feature>
<dbReference type="GeneID" id="5722500"/>
<feature type="region of interest" description="Disordered" evidence="1">
    <location>
        <begin position="31"/>
        <end position="90"/>
    </location>
</feature>
<accession>A0A2K3D4E5</accession>
<dbReference type="Gramene" id="PNW75397">
    <property type="protein sequence ID" value="PNW75397"/>
    <property type="gene ID" value="CHLRE_12g525550v5"/>
</dbReference>
<dbReference type="OrthoDB" id="630188at2759"/>
<evidence type="ECO:0000259" key="3">
    <source>
        <dbReference type="Pfam" id="PF00149"/>
    </source>
</evidence>
<evidence type="ECO:0000256" key="2">
    <source>
        <dbReference type="SAM" id="Phobius"/>
    </source>
</evidence>
<dbReference type="Gene3D" id="3.60.21.10">
    <property type="match status" value="1"/>
</dbReference>
<dbReference type="AlphaFoldDB" id="A0A2K3D4E5"/>
<dbReference type="PANTHER" id="PTHR12905">
    <property type="entry name" value="METALLOPHOSPHOESTERASE"/>
    <property type="match status" value="1"/>
</dbReference>
<dbReference type="Pfam" id="PF00149">
    <property type="entry name" value="Metallophos"/>
    <property type="match status" value="1"/>
</dbReference>
<dbReference type="GO" id="GO:0016787">
    <property type="term" value="F:hydrolase activity"/>
    <property type="evidence" value="ECO:0007669"/>
    <property type="project" value="InterPro"/>
</dbReference>
<dbReference type="SUPFAM" id="SSF56300">
    <property type="entry name" value="Metallo-dependent phosphatases"/>
    <property type="match status" value="1"/>
</dbReference>
<dbReference type="InterPro" id="IPR051693">
    <property type="entry name" value="UPF0046_metallophosphoest"/>
</dbReference>
<dbReference type="Proteomes" id="UP000006906">
    <property type="component" value="Chromosome 12"/>
</dbReference>
<dbReference type="InterPro" id="IPR004843">
    <property type="entry name" value="Calcineurin-like_PHP"/>
</dbReference>
<protein>
    <recommendedName>
        <fullName evidence="3">Calcineurin-like phosphoesterase domain-containing protein</fullName>
    </recommendedName>
</protein>
<organism evidence="4 5">
    <name type="scientific">Chlamydomonas reinhardtii</name>
    <name type="common">Chlamydomonas smithii</name>
    <dbReference type="NCBI Taxonomy" id="3055"/>
    <lineage>
        <taxon>Eukaryota</taxon>
        <taxon>Viridiplantae</taxon>
        <taxon>Chlorophyta</taxon>
        <taxon>core chlorophytes</taxon>
        <taxon>Chlorophyceae</taxon>
        <taxon>CS clade</taxon>
        <taxon>Chlamydomonadales</taxon>
        <taxon>Chlamydomonadaceae</taxon>
        <taxon>Chlamydomonas</taxon>
    </lineage>
</organism>
<evidence type="ECO:0000313" key="4">
    <source>
        <dbReference type="EMBL" id="PNW75397.1"/>
    </source>
</evidence>
<proteinExistence type="predicted"/>
<keyword evidence="2" id="KW-0472">Membrane</keyword>
<feature type="compositionally biased region" description="Low complexity" evidence="1">
    <location>
        <begin position="49"/>
        <end position="66"/>
    </location>
</feature>
<sequence length="358" mass="37189">MHARFSRYQVAGVIFVLVTGFVAFYRGPADSPGGPVAPEVARSVQTGDSSTAKSGSVAASTAATASDEGQRTSVPARAGAVQPGATTTGATDSEAAALVAAAEASTMGSTTAVTPGGVPAAGRRRPPIRAVLVSDTHGLYKEPGLIKVPAGDMLLFPGDVEVGSVAEGRAFSHWLQGLPIKGPRVITWGNMDTGTRGRNAAELVPGATVIVDAIQEVNGYRIFGSPWTPRFAGAYQLELDEAESVAFWSRLLPPSSDVDIILTHGPPRGIADTARGVSRGDIGLLKAVQALEKPPLLWVCGHIHEQYGEHRVPHPRAPGGSILLINSAAYYVQKPEHAAKVQPRVVALPEVKVVAQGA</sequence>
<keyword evidence="2" id="KW-1133">Transmembrane helix</keyword>